<proteinExistence type="predicted"/>
<evidence type="ECO:0000313" key="2">
    <source>
        <dbReference type="Proteomes" id="UP000253410"/>
    </source>
</evidence>
<keyword evidence="2" id="KW-1185">Reference proteome</keyword>
<dbReference type="OrthoDB" id="976443at2"/>
<dbReference type="Gene3D" id="2.60.120.560">
    <property type="entry name" value="Exo-inulinase, domain 1"/>
    <property type="match status" value="1"/>
</dbReference>
<evidence type="ECO:0000313" key="1">
    <source>
        <dbReference type="EMBL" id="RBL90060.1"/>
    </source>
</evidence>
<comment type="caution">
    <text evidence="1">The sequence shown here is derived from an EMBL/GenBank/DDBJ whole genome shotgun (WGS) entry which is preliminary data.</text>
</comment>
<dbReference type="EMBL" id="QFFJ01000002">
    <property type="protein sequence ID" value="RBL90060.1"/>
    <property type="molecule type" value="Genomic_DNA"/>
</dbReference>
<sequence>MRLKLLTLSILLCITSEKAHPQSPISQAKENVLLQMDFDDPANPMVPNIIHGDTATAVVQNGHYVLNTQKANRFWALRLGTPAEYVPTCNILEMKMKVVTDSPQAKYGILWNSVQKTPGTFNEFDFWVYSTGQYIIFAKANDSIHKISEFTECPCINKGTSAYNTLRIEEIHSGEFRFFINGQMVHQAVLRVPQFTTFGFYSDAHTALYVDYIKFAARAD</sequence>
<dbReference type="Proteomes" id="UP000253410">
    <property type="component" value="Unassembled WGS sequence"/>
</dbReference>
<name>A0A365XV77_9BACT</name>
<reference evidence="1 2" key="1">
    <citation type="submission" date="2018-05" db="EMBL/GenBank/DDBJ databases">
        <title>Chitinophaga sp. K3CV102501T nov., isolated from isolated from a monsoon evergreen broad-leaved forest soil.</title>
        <authorList>
            <person name="Lv Y."/>
        </authorList>
    </citation>
    <scope>NUCLEOTIDE SEQUENCE [LARGE SCALE GENOMIC DNA]</scope>
    <source>
        <strain evidence="1 2">GDMCC 1.1325</strain>
    </source>
</reference>
<dbReference type="RefSeq" id="WP_113618810.1">
    <property type="nucleotide sequence ID" value="NZ_QFFJ01000002.1"/>
</dbReference>
<accession>A0A365XV77</accession>
<organism evidence="1 2">
    <name type="scientific">Chitinophaga flava</name>
    <dbReference type="NCBI Taxonomy" id="2259036"/>
    <lineage>
        <taxon>Bacteria</taxon>
        <taxon>Pseudomonadati</taxon>
        <taxon>Bacteroidota</taxon>
        <taxon>Chitinophagia</taxon>
        <taxon>Chitinophagales</taxon>
        <taxon>Chitinophagaceae</taxon>
        <taxon>Chitinophaga</taxon>
    </lineage>
</organism>
<dbReference type="AlphaFoldDB" id="A0A365XV77"/>
<protein>
    <submittedName>
        <fullName evidence="1">Uncharacterized protein</fullName>
    </submittedName>
</protein>
<gene>
    <name evidence="1" type="ORF">DF182_26680</name>
</gene>